<sequence>MANKVKFGLRNVHIFPITSEDSEKTVYGEMFKMPGAVNLSIKPSGDSNPFYADDIEYYNTYSNNGYEGDMEFAMLTEEFQIKILGMTKDKNGALIEGINDKSHRFAMAYEIQGDEKATRHILYACSAARPDSEANTMEEGKKTPQTDKLNFSCSGAMDTGYVKARVEQGSTAYETFFDKVYQVVPNAEG</sequence>
<name>A0A8S5S658_9CAUD</name>
<reference evidence="1" key="1">
    <citation type="journal article" date="2021" name="Proc. Natl. Acad. Sci. U.S.A.">
        <title>A Catalog of Tens of Thousands of Viruses from Human Metagenomes Reveals Hidden Associations with Chronic Diseases.</title>
        <authorList>
            <person name="Tisza M.J."/>
            <person name="Buck C.B."/>
        </authorList>
    </citation>
    <scope>NUCLEOTIDE SEQUENCE</scope>
    <source>
        <strain evidence="1">Ct1ba2</strain>
    </source>
</reference>
<dbReference type="InterPro" id="IPR006490">
    <property type="entry name" value="Maj_tail_phi13"/>
</dbReference>
<protein>
    <submittedName>
        <fullName evidence="1">Tail tube protein</fullName>
    </submittedName>
</protein>
<evidence type="ECO:0000313" key="1">
    <source>
        <dbReference type="EMBL" id="DAF46525.1"/>
    </source>
</evidence>
<dbReference type="EMBL" id="BK032540">
    <property type="protein sequence ID" value="DAF46525.1"/>
    <property type="molecule type" value="Genomic_DNA"/>
</dbReference>
<accession>A0A8S5S658</accession>
<organism evidence="1">
    <name type="scientific">Myoviridae sp. ct1ba2</name>
    <dbReference type="NCBI Taxonomy" id="2827654"/>
    <lineage>
        <taxon>Viruses</taxon>
        <taxon>Duplodnaviria</taxon>
        <taxon>Heunggongvirae</taxon>
        <taxon>Uroviricota</taxon>
        <taxon>Caudoviricetes</taxon>
    </lineage>
</organism>
<dbReference type="NCBIfam" id="TIGR01603">
    <property type="entry name" value="maj_tail_phi13"/>
    <property type="match status" value="1"/>
</dbReference>
<proteinExistence type="predicted"/>